<feature type="domain" description="Mon2 C-terminal" evidence="3">
    <location>
        <begin position="251"/>
        <end position="307"/>
    </location>
</feature>
<dbReference type="Pfam" id="PF20252">
    <property type="entry name" value="BIG2_C"/>
    <property type="match status" value="1"/>
</dbReference>
<reference evidence="5" key="1">
    <citation type="submission" date="2022-04" db="EMBL/GenBank/DDBJ databases">
        <title>Carnegiea gigantea Genome sequencing and assembly v2.</title>
        <authorList>
            <person name="Copetti D."/>
            <person name="Sanderson M.J."/>
            <person name="Burquez A."/>
            <person name="Wojciechowski M.F."/>
        </authorList>
    </citation>
    <scope>NUCLEOTIDE SEQUENCE</scope>
    <source>
        <strain evidence="5">SGP5-SGP5p</strain>
        <tissue evidence="5">Aerial part</tissue>
    </source>
</reference>
<evidence type="ECO:0000259" key="4">
    <source>
        <dbReference type="Pfam" id="PF20252"/>
    </source>
</evidence>
<sequence length="680" mass="76315">MLLFHRHFNMNRIRLVWSRIWNVLSDFFVSVGLSENLSVAIFVMDSLRQLAMKFLEREELANYNFQNEFLRPFAIVMQKSTSAEIRELIVRCISQMVLSRVSNVKSGWKSVFMISQCGPSLLQKANLVCAAYEFFSQVFTTAAADERKSIVLLAFGTMEKIVREYFPYITETESATFTDCVRCLLTFTNSKFDSDVCLNAIAFLRFCAVKLAEGGLVCNEDSRDEISFDLAGSGVSFDGQTFTSKDENVYFWMPLLTGLSKLTSDPRSAIRKSSLEVLFNILKDHGSVFSRPFWNDVLNFVVFPLFGDRDDGPVNNMNDRQLPPASGDSSTAESAWNSETFSLAAEHFVDLFVTFFSVLRSQLPGAVSVLTGFFISPGRVPAKTGVGALVRLTSELSSVLSEDDWGAIFTCIKDAAASTLGGFVRIFRAMDNIEIPDAMELETSSQQEISSNDLEDDELQTTAYVASRMKTHIALQLIILQLVTDLYKTHHKCLSVANIKILLEIFSSVSSHAYQLNSEIVLQRKLQIVCNVLRIPVPRVVHFQNDSYQYYLNFLQNILSERGSSPEDAGFETEFGAVCEKMLLIYLECAGTCPSQQKPGVHWILPLPPVKKEELGTRTCLAVSALRALISLEQTLFKRYISRFFPLVIDLVKSEHTSEEVLSVLKGLFETCIGPIIIEP</sequence>
<feature type="domain" description="Sec7/BIG1-like C-terminal" evidence="4">
    <location>
        <begin position="475"/>
        <end position="670"/>
    </location>
</feature>
<dbReference type="PANTHER" id="PTHR10663">
    <property type="entry name" value="GUANYL-NUCLEOTIDE EXCHANGE FACTOR"/>
    <property type="match status" value="1"/>
</dbReference>
<comment type="caution">
    <text evidence="5">The sequence shown here is derived from an EMBL/GenBank/DDBJ whole genome shotgun (WGS) entry which is preliminary data.</text>
</comment>
<evidence type="ECO:0000313" key="5">
    <source>
        <dbReference type="EMBL" id="KAJ8453076.1"/>
    </source>
</evidence>
<dbReference type="InterPro" id="IPR016024">
    <property type="entry name" value="ARM-type_fold"/>
</dbReference>
<dbReference type="Proteomes" id="UP001153076">
    <property type="component" value="Unassembled WGS sequence"/>
</dbReference>
<proteinExistence type="predicted"/>
<dbReference type="OrthoDB" id="430364at2759"/>
<evidence type="ECO:0000313" key="6">
    <source>
        <dbReference type="Proteomes" id="UP001153076"/>
    </source>
</evidence>
<dbReference type="InterPro" id="IPR015403">
    <property type="entry name" value="Mon2/Sec7/BIG1-like_HDS"/>
</dbReference>
<keyword evidence="6" id="KW-1185">Reference proteome</keyword>
<accession>A0A9Q1QTK7</accession>
<organism evidence="5 6">
    <name type="scientific">Carnegiea gigantea</name>
    <dbReference type="NCBI Taxonomy" id="171969"/>
    <lineage>
        <taxon>Eukaryota</taxon>
        <taxon>Viridiplantae</taxon>
        <taxon>Streptophyta</taxon>
        <taxon>Embryophyta</taxon>
        <taxon>Tracheophyta</taxon>
        <taxon>Spermatophyta</taxon>
        <taxon>Magnoliopsida</taxon>
        <taxon>eudicotyledons</taxon>
        <taxon>Gunneridae</taxon>
        <taxon>Pentapetalae</taxon>
        <taxon>Caryophyllales</taxon>
        <taxon>Cactineae</taxon>
        <taxon>Cactaceae</taxon>
        <taxon>Cactoideae</taxon>
        <taxon>Echinocereeae</taxon>
        <taxon>Carnegiea</taxon>
    </lineage>
</organism>
<dbReference type="Pfam" id="PF16206">
    <property type="entry name" value="Mon2_C"/>
    <property type="match status" value="1"/>
</dbReference>
<dbReference type="SUPFAM" id="SSF48371">
    <property type="entry name" value="ARM repeat"/>
    <property type="match status" value="1"/>
</dbReference>
<evidence type="ECO:0000259" key="3">
    <source>
        <dbReference type="Pfam" id="PF16206"/>
    </source>
</evidence>
<dbReference type="AlphaFoldDB" id="A0A9Q1QTK7"/>
<protein>
    <submittedName>
        <fullName evidence="5">Uncharacterized protein</fullName>
    </submittedName>
</protein>
<dbReference type="InterPro" id="IPR046455">
    <property type="entry name" value="Sec7/BIG1-like_C"/>
</dbReference>
<dbReference type="GO" id="GO:0005802">
    <property type="term" value="C:trans-Golgi network"/>
    <property type="evidence" value="ECO:0007669"/>
    <property type="project" value="TreeGrafter"/>
</dbReference>
<feature type="region of interest" description="Disordered" evidence="1">
    <location>
        <begin position="314"/>
        <end position="333"/>
    </location>
</feature>
<dbReference type="EMBL" id="JAKOGI010000002">
    <property type="protein sequence ID" value="KAJ8453076.1"/>
    <property type="molecule type" value="Genomic_DNA"/>
</dbReference>
<evidence type="ECO:0000259" key="2">
    <source>
        <dbReference type="Pfam" id="PF09324"/>
    </source>
</evidence>
<dbReference type="InterPro" id="IPR032817">
    <property type="entry name" value="Mon2_C"/>
</dbReference>
<gene>
    <name evidence="5" type="ORF">Cgig2_014839</name>
</gene>
<dbReference type="PANTHER" id="PTHR10663:SF108">
    <property type="entry name" value="BREFELDIN A-INHIBITED GUANINE NUCLEOTIDE-EXCHANGE PROTEIN 1"/>
    <property type="match status" value="1"/>
</dbReference>
<feature type="domain" description="Mon2/Sec7/BIG1-like HDS" evidence="2">
    <location>
        <begin position="53"/>
        <end position="134"/>
    </location>
</feature>
<evidence type="ECO:0000256" key="1">
    <source>
        <dbReference type="SAM" id="MobiDB-lite"/>
    </source>
</evidence>
<name>A0A9Q1QTK7_9CARY</name>
<dbReference type="Pfam" id="PF09324">
    <property type="entry name" value="Sec7-like_HDS"/>
    <property type="match status" value="1"/>
</dbReference>